<dbReference type="PIRSF" id="PIRSF038995">
    <property type="entry name" value="SRP68"/>
    <property type="match status" value="1"/>
</dbReference>
<sequence>MTHGKGRDFKKLPPITPDNVKNGHLELLLLEAERAWAYSQELSTAALQPSNEEKATTLRHSATGRFRRAVNWATQLLSLCQSLHTSGRLSAAGLLQATTYTLILNGRFLRHRDDFEDALVQLSVAKSLLDELAGRAGTSRDQALATLWGDEIGPEIRYCAHEMGREKAYDVDAIVTEVAAKHRGELVEGYDGLVASLKQEGEASGTALGRKKLAALEWEGQPVPVRNPELVDVLLKVQDAEARLAGSSNEAKGGKKEGKGSNSKKGVAAYDAILLALSDAEDVARKLVEAQQLSGTSAADAAAGTRDIHFVHAYIVYQLLSRRIQRDLLLISTLLSSSPGPRSTTKPATGAKVKEAGVDVRLYPAVVKLLETILQSLGQMRNLSIVDESPDLAAAVEARLSFTKARRCFYLARCYAPVKKYAEALTLVQHANIHIRETRSVLSTTDSDPINPGTSSSFYSLNSEDFDAFDASLSSDALSFKNDWFTYNGGKEGVDPKTYKKPLFFDIALNYVQLDMERLEERSGKAPNPATNIKVEPKATLRAKAEEQERTATPEPPQSASSGGISSLLGGWWGRK</sequence>
<keyword evidence="4 10" id="KW-0963">Cytoplasm</keyword>
<evidence type="ECO:0000256" key="4">
    <source>
        <dbReference type="ARBA" id="ARBA00022490"/>
    </source>
</evidence>
<evidence type="ECO:0000256" key="3">
    <source>
        <dbReference type="ARBA" id="ARBA00009352"/>
    </source>
</evidence>
<evidence type="ECO:0000256" key="7">
    <source>
        <dbReference type="ARBA" id="ARBA00023242"/>
    </source>
</evidence>
<evidence type="ECO:0000256" key="1">
    <source>
        <dbReference type="ARBA" id="ARBA00004496"/>
    </source>
</evidence>
<dbReference type="Proteomes" id="UP000076532">
    <property type="component" value="Unassembled WGS sequence"/>
</dbReference>
<dbReference type="Pfam" id="PF16969">
    <property type="entry name" value="SRP68"/>
    <property type="match status" value="1"/>
</dbReference>
<protein>
    <recommendedName>
        <fullName evidence="9 10">Signal recognition particle subunit SRP68</fullName>
        <shortName evidence="10">SRP68</shortName>
    </recommendedName>
</protein>
<dbReference type="GO" id="GO:0030942">
    <property type="term" value="F:endoplasmic reticulum signal peptide binding"/>
    <property type="evidence" value="ECO:0007669"/>
    <property type="project" value="InterPro"/>
</dbReference>
<evidence type="ECO:0000256" key="9">
    <source>
        <dbReference type="ARBA" id="ARBA00029498"/>
    </source>
</evidence>
<dbReference type="EMBL" id="KV417607">
    <property type="protein sequence ID" value="KZP15203.1"/>
    <property type="molecule type" value="Genomic_DNA"/>
</dbReference>
<keyword evidence="13" id="KW-1185">Reference proteome</keyword>
<evidence type="ECO:0000256" key="2">
    <source>
        <dbReference type="ARBA" id="ARBA00004604"/>
    </source>
</evidence>
<keyword evidence="8 10" id="KW-0687">Ribonucleoprotein</keyword>
<dbReference type="GO" id="GO:0005047">
    <property type="term" value="F:signal recognition particle binding"/>
    <property type="evidence" value="ECO:0007669"/>
    <property type="project" value="InterPro"/>
</dbReference>
<dbReference type="Gene3D" id="1.10.3450.40">
    <property type="entry name" value="Signal recognition particle, SRP68 subunit, RNA-binding domain"/>
    <property type="match status" value="1"/>
</dbReference>
<feature type="region of interest" description="Disordered" evidence="11">
    <location>
        <begin position="520"/>
        <end position="576"/>
    </location>
</feature>
<name>A0A166DYH3_9AGAM</name>
<dbReference type="PANTHER" id="PTHR12860:SF0">
    <property type="entry name" value="SIGNAL RECOGNITION PARTICLE SUBUNIT SRP68"/>
    <property type="match status" value="1"/>
</dbReference>
<comment type="similarity">
    <text evidence="3 10">Belongs to the SRP68 family.</text>
</comment>
<dbReference type="STRING" id="436010.A0A166DYH3"/>
<evidence type="ECO:0000256" key="6">
    <source>
        <dbReference type="ARBA" id="ARBA00023135"/>
    </source>
</evidence>
<evidence type="ECO:0000313" key="12">
    <source>
        <dbReference type="EMBL" id="KZP15203.1"/>
    </source>
</evidence>
<comment type="function">
    <text evidence="10">Component of the signal recognition particle (SRP) complex, a ribonucleoprotein complex that mediates the cotranslational targeting of secretory and membrane proteins to the endoplasmic reticulum (ER). The SRP complex interacts with the signal sequence in nascent secretory and membrane proteins and directs them to the membrane of the ER.</text>
</comment>
<dbReference type="GO" id="GO:0006614">
    <property type="term" value="P:SRP-dependent cotranslational protein targeting to membrane"/>
    <property type="evidence" value="ECO:0007669"/>
    <property type="project" value="InterPro"/>
</dbReference>
<dbReference type="PANTHER" id="PTHR12860">
    <property type="entry name" value="SIGNAL RECOGNITION PARTICLE 68 KDA PROTEIN"/>
    <property type="match status" value="1"/>
</dbReference>
<keyword evidence="6 10" id="KW-0733">Signal recognition particle</keyword>
<dbReference type="InterPro" id="IPR038253">
    <property type="entry name" value="SRP68_N_sf"/>
</dbReference>
<feature type="compositionally biased region" description="Low complexity" evidence="11">
    <location>
        <begin position="559"/>
        <end position="570"/>
    </location>
</feature>
<dbReference type="OrthoDB" id="10255118at2759"/>
<keyword evidence="7" id="KW-0539">Nucleus</keyword>
<accession>A0A166DYH3</accession>
<dbReference type="InterPro" id="IPR026258">
    <property type="entry name" value="SRP68"/>
</dbReference>
<organism evidence="12 13">
    <name type="scientific">Athelia psychrophila</name>
    <dbReference type="NCBI Taxonomy" id="1759441"/>
    <lineage>
        <taxon>Eukaryota</taxon>
        <taxon>Fungi</taxon>
        <taxon>Dikarya</taxon>
        <taxon>Basidiomycota</taxon>
        <taxon>Agaricomycotina</taxon>
        <taxon>Agaricomycetes</taxon>
        <taxon>Agaricomycetidae</taxon>
        <taxon>Atheliales</taxon>
        <taxon>Atheliaceae</taxon>
        <taxon>Athelia</taxon>
    </lineage>
</organism>
<evidence type="ECO:0000256" key="11">
    <source>
        <dbReference type="SAM" id="MobiDB-lite"/>
    </source>
</evidence>
<evidence type="ECO:0000256" key="10">
    <source>
        <dbReference type="PIRNR" id="PIRNR038995"/>
    </source>
</evidence>
<dbReference type="AlphaFoldDB" id="A0A166DYH3"/>
<feature type="compositionally biased region" description="Basic and acidic residues" evidence="11">
    <location>
        <begin position="535"/>
        <end position="552"/>
    </location>
</feature>
<evidence type="ECO:0000256" key="8">
    <source>
        <dbReference type="ARBA" id="ARBA00023274"/>
    </source>
</evidence>
<dbReference type="GO" id="GO:0008312">
    <property type="term" value="F:7S RNA binding"/>
    <property type="evidence" value="ECO:0007669"/>
    <property type="project" value="InterPro"/>
</dbReference>
<dbReference type="GO" id="GO:0005730">
    <property type="term" value="C:nucleolus"/>
    <property type="evidence" value="ECO:0007669"/>
    <property type="project" value="UniProtKB-SubCell"/>
</dbReference>
<keyword evidence="5 10" id="KW-0694">RNA-binding</keyword>
<dbReference type="GO" id="GO:0005786">
    <property type="term" value="C:signal recognition particle, endoplasmic reticulum targeting"/>
    <property type="evidence" value="ECO:0007669"/>
    <property type="project" value="UniProtKB-KW"/>
</dbReference>
<reference evidence="12 13" key="1">
    <citation type="journal article" date="2016" name="Mol. Biol. Evol.">
        <title>Comparative Genomics of Early-Diverging Mushroom-Forming Fungi Provides Insights into the Origins of Lignocellulose Decay Capabilities.</title>
        <authorList>
            <person name="Nagy L.G."/>
            <person name="Riley R."/>
            <person name="Tritt A."/>
            <person name="Adam C."/>
            <person name="Daum C."/>
            <person name="Floudas D."/>
            <person name="Sun H."/>
            <person name="Yadav J.S."/>
            <person name="Pangilinan J."/>
            <person name="Larsson K.H."/>
            <person name="Matsuura K."/>
            <person name="Barry K."/>
            <person name="Labutti K."/>
            <person name="Kuo R."/>
            <person name="Ohm R.A."/>
            <person name="Bhattacharya S.S."/>
            <person name="Shirouzu T."/>
            <person name="Yoshinaga Y."/>
            <person name="Martin F.M."/>
            <person name="Grigoriev I.V."/>
            <person name="Hibbett D.S."/>
        </authorList>
    </citation>
    <scope>NUCLEOTIDE SEQUENCE [LARGE SCALE GENOMIC DNA]</scope>
    <source>
        <strain evidence="12 13">CBS 109695</strain>
    </source>
</reference>
<proteinExistence type="inferred from homology"/>
<evidence type="ECO:0000313" key="13">
    <source>
        <dbReference type="Proteomes" id="UP000076532"/>
    </source>
</evidence>
<comment type="subcellular location">
    <subcellularLocation>
        <location evidence="1 10">Cytoplasm</location>
    </subcellularLocation>
    <subcellularLocation>
        <location evidence="2">Nucleus</location>
        <location evidence="2">Nucleolus</location>
    </subcellularLocation>
</comment>
<evidence type="ECO:0000256" key="5">
    <source>
        <dbReference type="ARBA" id="ARBA00022884"/>
    </source>
</evidence>
<gene>
    <name evidence="12" type="ORF">FIBSPDRAFT_833145</name>
</gene>